<proteinExistence type="predicted"/>
<organism evidence="1 2">
    <name type="scientific">Lactuca saligna</name>
    <name type="common">Willowleaf lettuce</name>
    <dbReference type="NCBI Taxonomy" id="75948"/>
    <lineage>
        <taxon>Eukaryota</taxon>
        <taxon>Viridiplantae</taxon>
        <taxon>Streptophyta</taxon>
        <taxon>Embryophyta</taxon>
        <taxon>Tracheophyta</taxon>
        <taxon>Spermatophyta</taxon>
        <taxon>Magnoliopsida</taxon>
        <taxon>eudicotyledons</taxon>
        <taxon>Gunneridae</taxon>
        <taxon>Pentapetalae</taxon>
        <taxon>asterids</taxon>
        <taxon>campanulids</taxon>
        <taxon>Asterales</taxon>
        <taxon>Asteraceae</taxon>
        <taxon>Cichorioideae</taxon>
        <taxon>Cichorieae</taxon>
        <taxon>Lactucinae</taxon>
        <taxon>Lactuca</taxon>
    </lineage>
</organism>
<sequence>MYYLKAETDPHTYNHTWDPMWRVSAHMWMVLDGMVTLVSEDHDPHGSLRKFARFASPILHHFPFRDKQRHQTLHLRLSSYLTNHTSQPSSLVYHQSIIQTFFYCSAPSQFL</sequence>
<dbReference type="AlphaFoldDB" id="A0AA35Y8F6"/>
<protein>
    <submittedName>
        <fullName evidence="1">Uncharacterized protein</fullName>
    </submittedName>
</protein>
<evidence type="ECO:0000313" key="2">
    <source>
        <dbReference type="Proteomes" id="UP001177003"/>
    </source>
</evidence>
<reference evidence="1" key="1">
    <citation type="submission" date="2023-04" db="EMBL/GenBank/DDBJ databases">
        <authorList>
            <person name="Vijverberg K."/>
            <person name="Xiong W."/>
            <person name="Schranz E."/>
        </authorList>
    </citation>
    <scope>NUCLEOTIDE SEQUENCE</scope>
</reference>
<gene>
    <name evidence="1" type="ORF">LSALG_LOCUS3323</name>
</gene>
<evidence type="ECO:0000313" key="1">
    <source>
        <dbReference type="EMBL" id="CAI9262591.1"/>
    </source>
</evidence>
<dbReference type="Proteomes" id="UP001177003">
    <property type="component" value="Chromosome 0"/>
</dbReference>
<keyword evidence="2" id="KW-1185">Reference proteome</keyword>
<dbReference type="EMBL" id="OX465086">
    <property type="protein sequence ID" value="CAI9262591.1"/>
    <property type="molecule type" value="Genomic_DNA"/>
</dbReference>
<accession>A0AA35Y8F6</accession>
<name>A0AA35Y8F6_LACSI</name>